<gene>
    <name evidence="3" type="ORF">EV199_3989</name>
</gene>
<keyword evidence="4" id="KW-1185">Reference proteome</keyword>
<name>A0A4Q7MVN6_9BACT</name>
<evidence type="ECO:0000313" key="4">
    <source>
        <dbReference type="Proteomes" id="UP000293874"/>
    </source>
</evidence>
<comment type="caution">
    <text evidence="3">The sequence shown here is derived from an EMBL/GenBank/DDBJ whole genome shotgun (WGS) entry which is preliminary data.</text>
</comment>
<dbReference type="OrthoDB" id="799395at2"/>
<feature type="transmembrane region" description="Helical" evidence="1">
    <location>
        <begin position="90"/>
        <end position="109"/>
    </location>
</feature>
<dbReference type="AlphaFoldDB" id="A0A4Q7MVN6"/>
<keyword evidence="1" id="KW-1133">Transmembrane helix</keyword>
<evidence type="ECO:0008006" key="5">
    <source>
        <dbReference type="Google" id="ProtNLM"/>
    </source>
</evidence>
<proteinExistence type="predicted"/>
<evidence type="ECO:0000256" key="2">
    <source>
        <dbReference type="SAM" id="SignalP"/>
    </source>
</evidence>
<organism evidence="3 4">
    <name type="scientific">Pseudobacter ginsenosidimutans</name>
    <dbReference type="NCBI Taxonomy" id="661488"/>
    <lineage>
        <taxon>Bacteria</taxon>
        <taxon>Pseudomonadati</taxon>
        <taxon>Bacteroidota</taxon>
        <taxon>Chitinophagia</taxon>
        <taxon>Chitinophagales</taxon>
        <taxon>Chitinophagaceae</taxon>
        <taxon>Pseudobacter</taxon>
    </lineage>
</organism>
<feature type="signal peptide" evidence="2">
    <location>
        <begin position="1"/>
        <end position="21"/>
    </location>
</feature>
<accession>A0A4Q7MVN6</accession>
<dbReference type="RefSeq" id="WP_130542527.1">
    <property type="nucleotide sequence ID" value="NZ_CP042431.1"/>
</dbReference>
<keyword evidence="2" id="KW-0732">Signal</keyword>
<protein>
    <recommendedName>
        <fullName evidence="5">Seryl-tRNA synthetase</fullName>
    </recommendedName>
</protein>
<feature type="chain" id="PRO_5020344849" description="Seryl-tRNA synthetase" evidence="2">
    <location>
        <begin position="22"/>
        <end position="110"/>
    </location>
</feature>
<evidence type="ECO:0000256" key="1">
    <source>
        <dbReference type="SAM" id="Phobius"/>
    </source>
</evidence>
<evidence type="ECO:0000313" key="3">
    <source>
        <dbReference type="EMBL" id="RZS72074.1"/>
    </source>
</evidence>
<keyword evidence="1" id="KW-0472">Membrane</keyword>
<dbReference type="Proteomes" id="UP000293874">
    <property type="component" value="Unassembled WGS sequence"/>
</dbReference>
<reference evidence="3 4" key="1">
    <citation type="submission" date="2019-02" db="EMBL/GenBank/DDBJ databases">
        <title>Genomic Encyclopedia of Type Strains, Phase IV (KMG-IV): sequencing the most valuable type-strain genomes for metagenomic binning, comparative biology and taxonomic classification.</title>
        <authorList>
            <person name="Goeker M."/>
        </authorList>
    </citation>
    <scope>NUCLEOTIDE SEQUENCE [LARGE SCALE GENOMIC DNA]</scope>
    <source>
        <strain evidence="3 4">DSM 18116</strain>
    </source>
</reference>
<dbReference type="EMBL" id="SGXA01000002">
    <property type="protein sequence ID" value="RZS72074.1"/>
    <property type="molecule type" value="Genomic_DNA"/>
</dbReference>
<sequence length="110" mass="12217">MKIRSGFFMLLLMVITTFAEAAPNSTDPIRTKKEVAAMTTAEKEARVAAIIKRVEEIKAMDRSKLSGAERKELRKELRSLNKEAKVFGRGGIYLSVGAILVIILLLILIL</sequence>
<keyword evidence="1" id="KW-0812">Transmembrane</keyword>